<accession>A0A0R3WPU2</accession>
<keyword evidence="2" id="KW-1185">Reference proteome</keyword>
<evidence type="ECO:0000313" key="1">
    <source>
        <dbReference type="EMBL" id="VDM21110.1"/>
    </source>
</evidence>
<name>A0A0R3WPU2_HYDTA</name>
<dbReference type="EMBL" id="UYWX01001488">
    <property type="protein sequence ID" value="VDM21110.1"/>
    <property type="molecule type" value="Genomic_DNA"/>
</dbReference>
<evidence type="ECO:0000313" key="3">
    <source>
        <dbReference type="WBParaSite" id="TTAC_0000278201-mRNA-1"/>
    </source>
</evidence>
<protein>
    <submittedName>
        <fullName evidence="3">TIR domain-containing protein</fullName>
    </submittedName>
</protein>
<evidence type="ECO:0000313" key="2">
    <source>
        <dbReference type="Proteomes" id="UP000274429"/>
    </source>
</evidence>
<dbReference type="Proteomes" id="UP000274429">
    <property type="component" value="Unassembled WGS sequence"/>
</dbReference>
<dbReference type="AlphaFoldDB" id="A0A0R3WPU2"/>
<sequence>MQNQHEEIAEYQRKELRLSDCVLYGQSLSVLLQRQDNARRELGASLRLLTPQHTLAIVIVDDVEGRERSGMDLFVEYAKKLGFGTEAPLTTAPMNWRIWHVKDGSLHPTDRRDIFEWLCQDVIWRRMQESIV</sequence>
<reference evidence="1 2" key="2">
    <citation type="submission" date="2018-11" db="EMBL/GenBank/DDBJ databases">
        <authorList>
            <consortium name="Pathogen Informatics"/>
        </authorList>
    </citation>
    <scope>NUCLEOTIDE SEQUENCE [LARGE SCALE GENOMIC DNA]</scope>
</reference>
<proteinExistence type="predicted"/>
<reference evidence="3" key="1">
    <citation type="submission" date="2017-02" db="UniProtKB">
        <authorList>
            <consortium name="WormBaseParasite"/>
        </authorList>
    </citation>
    <scope>IDENTIFICATION</scope>
</reference>
<organism evidence="3">
    <name type="scientific">Hydatigena taeniaeformis</name>
    <name type="common">Feline tapeworm</name>
    <name type="synonym">Taenia taeniaeformis</name>
    <dbReference type="NCBI Taxonomy" id="6205"/>
    <lineage>
        <taxon>Eukaryota</taxon>
        <taxon>Metazoa</taxon>
        <taxon>Spiralia</taxon>
        <taxon>Lophotrochozoa</taxon>
        <taxon>Platyhelminthes</taxon>
        <taxon>Cestoda</taxon>
        <taxon>Eucestoda</taxon>
        <taxon>Cyclophyllidea</taxon>
        <taxon>Taeniidae</taxon>
        <taxon>Hydatigera</taxon>
    </lineage>
</organism>
<dbReference type="WBParaSite" id="TTAC_0000278201-mRNA-1">
    <property type="protein sequence ID" value="TTAC_0000278201-mRNA-1"/>
    <property type="gene ID" value="TTAC_0000278201"/>
</dbReference>
<gene>
    <name evidence="1" type="ORF">TTAC_LOCUS2767</name>
</gene>